<dbReference type="Proteomes" id="UP000319783">
    <property type="component" value="Unassembled WGS sequence"/>
</dbReference>
<keyword evidence="1" id="KW-0472">Membrane</keyword>
<accession>A0A533QEX5</accession>
<comment type="caution">
    <text evidence="2">The sequence shown here is derived from an EMBL/GenBank/DDBJ whole genome shotgun (WGS) entry which is preliminary data.</text>
</comment>
<evidence type="ECO:0000313" key="2">
    <source>
        <dbReference type="EMBL" id="TLD43159.1"/>
    </source>
</evidence>
<keyword evidence="1" id="KW-1133">Transmembrane helix</keyword>
<evidence type="ECO:0000313" key="3">
    <source>
        <dbReference type="Proteomes" id="UP000319783"/>
    </source>
</evidence>
<sequence length="166" mass="19097">MGDARLREVTLKQVIHEKGECIVGYQVKENPKCGRDVLISPRESRIAKKAREHRGTWKIQEALQLLNEAAEEKKEVLGHLLAEKYSHVREVMYEATESYRDVVQEKRQSFNEAVADGKERIQELTTDIDKRVHNNPWLFLGMAAAGFFLSGYMMSGSTHSEVKYRC</sequence>
<reference evidence="2 3" key="1">
    <citation type="submission" date="2019-04" db="EMBL/GenBank/DDBJ databases">
        <title>Genome of a novel bacterium Candidatus Jettenia ecosi reconstructed from metagenome of an anammox bioreactor.</title>
        <authorList>
            <person name="Mardanov A.V."/>
            <person name="Beletsky A.V."/>
            <person name="Ravin N.V."/>
            <person name="Botchkova E.A."/>
            <person name="Litti Y.V."/>
            <person name="Nozhevnikova A.N."/>
        </authorList>
    </citation>
    <scope>NUCLEOTIDE SEQUENCE [LARGE SCALE GENOMIC DNA]</scope>
    <source>
        <strain evidence="2">J2</strain>
    </source>
</reference>
<protein>
    <submittedName>
        <fullName evidence="2">Uncharacterized protein</fullName>
    </submittedName>
</protein>
<name>A0A533QEX5_9BACT</name>
<organism evidence="2 3">
    <name type="scientific">Candidatus Jettenia ecosi</name>
    <dbReference type="NCBI Taxonomy" id="2494326"/>
    <lineage>
        <taxon>Bacteria</taxon>
        <taxon>Pseudomonadati</taxon>
        <taxon>Planctomycetota</taxon>
        <taxon>Candidatus Brocadiia</taxon>
        <taxon>Candidatus Brocadiales</taxon>
        <taxon>Candidatus Brocadiaceae</taxon>
        <taxon>Candidatus Jettenia</taxon>
    </lineage>
</organism>
<evidence type="ECO:0000256" key="1">
    <source>
        <dbReference type="SAM" id="Phobius"/>
    </source>
</evidence>
<gene>
    <name evidence="2" type="ORF">JETT_0594</name>
</gene>
<proteinExistence type="predicted"/>
<dbReference type="EMBL" id="SULG01000007">
    <property type="protein sequence ID" value="TLD43159.1"/>
    <property type="molecule type" value="Genomic_DNA"/>
</dbReference>
<feature type="transmembrane region" description="Helical" evidence="1">
    <location>
        <begin position="137"/>
        <end position="155"/>
    </location>
</feature>
<keyword evidence="1" id="KW-0812">Transmembrane</keyword>
<dbReference type="AlphaFoldDB" id="A0A533QEX5"/>